<protein>
    <submittedName>
        <fullName evidence="1">Uncharacterized protein</fullName>
    </submittedName>
</protein>
<dbReference type="InterPro" id="IPR011047">
    <property type="entry name" value="Quinoprotein_ADH-like_sf"/>
</dbReference>
<dbReference type="Proteomes" id="UP000609879">
    <property type="component" value="Unassembled WGS sequence"/>
</dbReference>
<evidence type="ECO:0000313" key="1">
    <source>
        <dbReference type="EMBL" id="GID80308.1"/>
    </source>
</evidence>
<gene>
    <name evidence="1" type="ORF">Ade02nite_89490</name>
</gene>
<evidence type="ECO:0000313" key="2">
    <source>
        <dbReference type="Proteomes" id="UP000609879"/>
    </source>
</evidence>
<dbReference type="SUPFAM" id="SSF50998">
    <property type="entry name" value="Quinoprotein alcohol dehydrogenase-like"/>
    <property type="match status" value="1"/>
</dbReference>
<accession>A0ABQ3YJZ4</accession>
<keyword evidence="2" id="KW-1185">Reference proteome</keyword>
<dbReference type="EMBL" id="BOMI01000189">
    <property type="protein sequence ID" value="GID80308.1"/>
    <property type="molecule type" value="Genomic_DNA"/>
</dbReference>
<dbReference type="RefSeq" id="WP_203777487.1">
    <property type="nucleotide sequence ID" value="NZ_BAAABO010000049.1"/>
</dbReference>
<sequence length="313" mass="33564">MRWQTVWAACESDERVARLAVAGPDVVVVADKGGAIQARRAGDGSPVAAPTYTGIPGIVGLAAWRDGAAVRVATGAGSRHKSHRWLQRWDLVAREEIQPAIDFNSMRVKHIYSAVVGGEQVLVVVHRGVLAIRRVTDGSVAAEVVKHRETSRVVLGSVDGEPIAISSSHERHAQLFRLADLVAPERLPAGRDGEFVDAMAGTRLLCGSYAEPWDAWRTAWARDLSGNRLGPEVTGEVITAVAIAEWPAVYIARADRTVSLIDMESGAELCPALRLPARARSLAVMADAAGSRERPDVVVGFGLEVARFRPPSP</sequence>
<organism evidence="1 2">
    <name type="scientific">Paractinoplanes deccanensis</name>
    <dbReference type="NCBI Taxonomy" id="113561"/>
    <lineage>
        <taxon>Bacteria</taxon>
        <taxon>Bacillati</taxon>
        <taxon>Actinomycetota</taxon>
        <taxon>Actinomycetes</taxon>
        <taxon>Micromonosporales</taxon>
        <taxon>Micromonosporaceae</taxon>
        <taxon>Paractinoplanes</taxon>
    </lineage>
</organism>
<comment type="caution">
    <text evidence="1">The sequence shown here is derived from an EMBL/GenBank/DDBJ whole genome shotgun (WGS) entry which is preliminary data.</text>
</comment>
<reference evidence="1 2" key="1">
    <citation type="submission" date="2021-01" db="EMBL/GenBank/DDBJ databases">
        <title>Whole genome shotgun sequence of Actinoplanes deccanensis NBRC 13994.</title>
        <authorList>
            <person name="Komaki H."/>
            <person name="Tamura T."/>
        </authorList>
    </citation>
    <scope>NUCLEOTIDE SEQUENCE [LARGE SCALE GENOMIC DNA]</scope>
    <source>
        <strain evidence="1 2">NBRC 13994</strain>
    </source>
</reference>
<proteinExistence type="predicted"/>
<name>A0ABQ3YJZ4_9ACTN</name>